<comment type="caution">
    <text evidence="4">The sequence shown here is derived from an EMBL/GenBank/DDBJ whole genome shotgun (WGS) entry which is preliminary data.</text>
</comment>
<gene>
    <name evidence="4" type="primary">mtrF</name>
    <name evidence="4" type="ORF">AMYX_26010</name>
</gene>
<evidence type="ECO:0000256" key="1">
    <source>
        <dbReference type="SAM" id="MobiDB-lite"/>
    </source>
</evidence>
<keyword evidence="5" id="KW-1185">Reference proteome</keyword>
<sequence length="800" mass="80897">MTKPSLGSVALVAACAAAIGLAACKGDRGPAGPPGQPGGTTGGTDGGTSATGTSAARLYAKFTAASIPNGGAKGGTPTVTYRLFKDAALTQDAGTCAGGGSSSYAAFSPNFTVAKLIDDPENPGTKIWQSYINRLIGTVKVAATEGARGSVAGTLKDNGDGTCTYTFKSDLSAPVAPSTTAAVTETYDPAAVTRVGMQNNGASVDDTHPAFDGFVDVAAGGGQAQADNARVVVATASCNQCHRDLAHHGAKRLSTEYCVTCHNPGTPDPDPTSVNSTSLAFAVMVHKIHQGGNLPSVTGNNVNGTKITGATAGQYPGKIVINGTDYTFVGFPQDTGNCTVCHGATTGTGNDYWKTQASIESCGACHDRVDFTAAAPSPTAAPPKAGYIAHPAGAVQDGQCTQCHGAGKQVDTTVVHRIGIPTPDQQKSRYAIKSVTNTAPTQTPVVTIAITNPTASDAPQDLAADPLWTNTTNGASRLAVTIGWSVKAGEDWDNSGNGNGAAQPVSVDVLAGVKAGTVTKNTDGTYVVTSSKPVPSDAKGSGVVLIEGHPGTSTGTRFSVTNAIQYFPITDATATPRRVVVDIQKCDKCHGLLSLHGNNRTDKIEGCVICHNAQATDISQRPGTTAGVDGKIEQSIQFGAMIHGIHAGKHDPFTQGIVVYGFGKSVNDFRDVQFPEGNSVGHCDACHADTNPLPSADTGIVNGITITTGGATVTDQTTFLRTTHGAGICSSCHQSAQPTAHMAQNGGVGVATVGTTTISGTGLTQGAIDQAGTLGGTGAEACTVCHGKGSIADPALFHGH</sequence>
<dbReference type="AlphaFoldDB" id="A0A7I9VP22"/>
<dbReference type="PROSITE" id="PS51257">
    <property type="entry name" value="PROKAR_LIPOPROTEIN"/>
    <property type="match status" value="1"/>
</dbReference>
<dbReference type="Gene3D" id="1.10.720.180">
    <property type="match status" value="1"/>
</dbReference>
<evidence type="ECO:0000256" key="2">
    <source>
        <dbReference type="SAM" id="SignalP"/>
    </source>
</evidence>
<dbReference type="InterPro" id="IPR054337">
    <property type="entry name" value="Mtrc-MtrF-like_dom_II/IV"/>
</dbReference>
<dbReference type="InterPro" id="IPR036280">
    <property type="entry name" value="Multihaem_cyt_sf"/>
</dbReference>
<feature type="compositionally biased region" description="Gly residues" evidence="1">
    <location>
        <begin position="37"/>
        <end position="46"/>
    </location>
</feature>
<dbReference type="SUPFAM" id="SSF48695">
    <property type="entry name" value="Multiheme cytochromes"/>
    <property type="match status" value="1"/>
</dbReference>
<organism evidence="4 5">
    <name type="scientific">Anaeromyxobacter diazotrophicus</name>
    <dbReference type="NCBI Taxonomy" id="2590199"/>
    <lineage>
        <taxon>Bacteria</taxon>
        <taxon>Pseudomonadati</taxon>
        <taxon>Myxococcota</taxon>
        <taxon>Myxococcia</taxon>
        <taxon>Myxococcales</taxon>
        <taxon>Cystobacterineae</taxon>
        <taxon>Anaeromyxobacteraceae</taxon>
        <taxon>Anaeromyxobacter</taxon>
    </lineage>
</organism>
<proteinExistence type="predicted"/>
<dbReference type="Proteomes" id="UP000503640">
    <property type="component" value="Unassembled WGS sequence"/>
</dbReference>
<evidence type="ECO:0000259" key="3">
    <source>
        <dbReference type="Pfam" id="PF22113"/>
    </source>
</evidence>
<feature type="region of interest" description="Disordered" evidence="1">
    <location>
        <begin position="27"/>
        <end position="50"/>
    </location>
</feature>
<feature type="signal peptide" evidence="2">
    <location>
        <begin position="1"/>
        <end position="22"/>
    </location>
</feature>
<accession>A0A7I9VP22</accession>
<dbReference type="NCBIfam" id="TIGR03507">
    <property type="entry name" value="decahem_SO1788"/>
    <property type="match status" value="1"/>
</dbReference>
<name>A0A7I9VP22_9BACT</name>
<reference evidence="5" key="1">
    <citation type="journal article" date="2020" name="Appl. Environ. Microbiol.">
        <title>Diazotrophic Anaeromyxobacter Isolates from Soils.</title>
        <authorList>
            <person name="Masuda Y."/>
            <person name="Yamanaka H."/>
            <person name="Xu Z.X."/>
            <person name="Shiratori Y."/>
            <person name="Aono T."/>
            <person name="Amachi S."/>
            <person name="Senoo K."/>
            <person name="Itoh H."/>
        </authorList>
    </citation>
    <scope>NUCLEOTIDE SEQUENCE [LARGE SCALE GENOMIC DNA]</scope>
    <source>
        <strain evidence="5">R267</strain>
    </source>
</reference>
<dbReference type="RefSeq" id="WP_176065867.1">
    <property type="nucleotide sequence ID" value="NZ_BJTG01000006.1"/>
</dbReference>
<feature type="chain" id="PRO_5029471538" evidence="2">
    <location>
        <begin position="23"/>
        <end position="800"/>
    </location>
</feature>
<dbReference type="InterPro" id="IPR020014">
    <property type="entry name" value="Decahaem_cyt-c_OmcA/MtrC"/>
</dbReference>
<keyword evidence="2" id="KW-0732">Signal</keyword>
<feature type="domain" description="Outer membrane cytochrome MtrC/MtrF-like" evidence="3">
    <location>
        <begin position="578"/>
        <end position="798"/>
    </location>
</feature>
<evidence type="ECO:0000313" key="5">
    <source>
        <dbReference type="Proteomes" id="UP000503640"/>
    </source>
</evidence>
<evidence type="ECO:0000313" key="4">
    <source>
        <dbReference type="EMBL" id="GEJ57860.1"/>
    </source>
</evidence>
<dbReference type="Pfam" id="PF22113">
    <property type="entry name" value="Mtrc-MtrF_II-IV_dom"/>
    <property type="match status" value="2"/>
</dbReference>
<dbReference type="EMBL" id="BJTG01000006">
    <property type="protein sequence ID" value="GEJ57860.1"/>
    <property type="molecule type" value="Genomic_DNA"/>
</dbReference>
<feature type="domain" description="Outer membrane cytochrome MtrC/MtrF-like" evidence="3">
    <location>
        <begin position="230"/>
        <end position="416"/>
    </location>
</feature>
<protein>
    <submittedName>
        <fullName evidence="4">Cytochrome c</fullName>
    </submittedName>
</protein>